<accession>A0A1J5RT25</accession>
<dbReference type="GO" id="GO:0006935">
    <property type="term" value="P:chemotaxis"/>
    <property type="evidence" value="ECO:0007669"/>
    <property type="project" value="InterPro"/>
</dbReference>
<dbReference type="GO" id="GO:0016020">
    <property type="term" value="C:membrane"/>
    <property type="evidence" value="ECO:0007669"/>
    <property type="project" value="InterPro"/>
</dbReference>
<gene>
    <name evidence="5" type="primary">pctA_4</name>
    <name evidence="5" type="ORF">GALL_254500</name>
</gene>
<keyword evidence="3" id="KW-0472">Membrane</keyword>
<dbReference type="Pfam" id="PF00015">
    <property type="entry name" value="MCPsignal"/>
    <property type="match status" value="1"/>
</dbReference>
<dbReference type="PANTHER" id="PTHR32089:SF112">
    <property type="entry name" value="LYSOZYME-LIKE PROTEIN-RELATED"/>
    <property type="match status" value="1"/>
</dbReference>
<protein>
    <submittedName>
        <fullName evidence="5">Methyl-accepting chemotaxis protein PctA</fullName>
    </submittedName>
</protein>
<keyword evidence="1" id="KW-0807">Transducer</keyword>
<dbReference type="InterPro" id="IPR004090">
    <property type="entry name" value="Chemotax_Me-accpt_rcpt"/>
</dbReference>
<dbReference type="EMBL" id="MLJW01000227">
    <property type="protein sequence ID" value="OIQ92627.1"/>
    <property type="molecule type" value="Genomic_DNA"/>
</dbReference>
<organism evidence="5">
    <name type="scientific">mine drainage metagenome</name>
    <dbReference type="NCBI Taxonomy" id="410659"/>
    <lineage>
        <taxon>unclassified sequences</taxon>
        <taxon>metagenomes</taxon>
        <taxon>ecological metagenomes</taxon>
    </lineage>
</organism>
<comment type="caution">
    <text evidence="5">The sequence shown here is derived from an EMBL/GenBank/DDBJ whole genome shotgun (WGS) entry which is preliminary data.</text>
</comment>
<keyword evidence="3" id="KW-1133">Transmembrane helix</keyword>
<dbReference type="PANTHER" id="PTHR32089">
    <property type="entry name" value="METHYL-ACCEPTING CHEMOTAXIS PROTEIN MCPB"/>
    <property type="match status" value="1"/>
</dbReference>
<sequence>MNFFKNMGFRATTMMGFVTVISLFSAILVFSTYEFWRINLNVNDINREVLPYELIAEQMAFDVVQIKQFLTGASATHERNGFNEASKNAKDFKEKLESMKSHYAANTVKLNELTILNSTFDEYYDTGQRMTETYIAKGIEAGNQIMKQPQTGFEAVAQDITQKMLQFRTAETKLAQTKIKETAASAVWANWVSLIAGFLSITGGLALGWRISGKLLATLGIEPMYAKGIAKEIAKGDLTREILLNEGDKSSLLFAMKTMQLKLRDLVKEVSRNSADIVNSAQHLAESAQSVLSSSQRQDAAATGVAAAVEEMTASIHQITNNADHSDKIAKQAGTISEEGGRVVADAVDEMNKIEASVNESSGIIRQLGESSHQISDIVNVIKEIADQTNLLALNAAIEAARAGEAGRGFAVVADEVRNLAARTTKATQEISVMVTEIQKNANNAVQSMEEGAKMVTEGVGKAKLAGSSMAQIKEGTEQVVHTVAEITEAIKQQNSSINSVSGEVEMIAHMVSENTSAVDDLAKTTVQLSQLAEQLNQSIRIFKT</sequence>
<dbReference type="PROSITE" id="PS50111">
    <property type="entry name" value="CHEMOTAXIS_TRANSDUC_2"/>
    <property type="match status" value="1"/>
</dbReference>
<name>A0A1J5RT25_9ZZZZ</name>
<evidence type="ECO:0000259" key="4">
    <source>
        <dbReference type="PROSITE" id="PS50111"/>
    </source>
</evidence>
<keyword evidence="3" id="KW-0812">Transmembrane</keyword>
<evidence type="ECO:0000256" key="2">
    <source>
        <dbReference type="ARBA" id="ARBA00029447"/>
    </source>
</evidence>
<dbReference type="InterPro" id="IPR004089">
    <property type="entry name" value="MCPsignal_dom"/>
</dbReference>
<comment type="similarity">
    <text evidence="2">Belongs to the methyl-accepting chemotaxis (MCP) protein family.</text>
</comment>
<dbReference type="GO" id="GO:0004888">
    <property type="term" value="F:transmembrane signaling receptor activity"/>
    <property type="evidence" value="ECO:0007669"/>
    <property type="project" value="InterPro"/>
</dbReference>
<feature type="domain" description="Methyl-accepting transducer" evidence="4">
    <location>
        <begin position="273"/>
        <end position="509"/>
    </location>
</feature>
<proteinExistence type="inferred from homology"/>
<dbReference type="CDD" id="cd11386">
    <property type="entry name" value="MCP_signal"/>
    <property type="match status" value="1"/>
</dbReference>
<dbReference type="PRINTS" id="PR00260">
    <property type="entry name" value="CHEMTRNSDUCR"/>
</dbReference>
<feature type="transmembrane region" description="Helical" evidence="3">
    <location>
        <begin position="188"/>
        <end position="209"/>
    </location>
</feature>
<reference evidence="5" key="1">
    <citation type="submission" date="2016-10" db="EMBL/GenBank/DDBJ databases">
        <title>Sequence of Gallionella enrichment culture.</title>
        <authorList>
            <person name="Poehlein A."/>
            <person name="Muehling M."/>
            <person name="Daniel R."/>
        </authorList>
    </citation>
    <scope>NUCLEOTIDE SEQUENCE</scope>
</reference>
<evidence type="ECO:0000256" key="1">
    <source>
        <dbReference type="ARBA" id="ARBA00023224"/>
    </source>
</evidence>
<evidence type="ECO:0000313" key="5">
    <source>
        <dbReference type="EMBL" id="OIQ92627.1"/>
    </source>
</evidence>
<dbReference type="AlphaFoldDB" id="A0A1J5RT25"/>
<dbReference type="SUPFAM" id="SSF58104">
    <property type="entry name" value="Methyl-accepting chemotaxis protein (MCP) signaling domain"/>
    <property type="match status" value="1"/>
</dbReference>
<dbReference type="FunFam" id="1.10.287.950:FF:000001">
    <property type="entry name" value="Methyl-accepting chemotaxis sensory transducer"/>
    <property type="match status" value="1"/>
</dbReference>
<dbReference type="SMART" id="SM00283">
    <property type="entry name" value="MA"/>
    <property type="match status" value="1"/>
</dbReference>
<evidence type="ECO:0000256" key="3">
    <source>
        <dbReference type="SAM" id="Phobius"/>
    </source>
</evidence>
<dbReference type="Gene3D" id="1.10.287.950">
    <property type="entry name" value="Methyl-accepting chemotaxis protein"/>
    <property type="match status" value="1"/>
</dbReference>
<dbReference type="GO" id="GO:0007165">
    <property type="term" value="P:signal transduction"/>
    <property type="evidence" value="ECO:0007669"/>
    <property type="project" value="UniProtKB-KW"/>
</dbReference>